<gene>
    <name evidence="16" type="ORF">WICANDRAFT_78068</name>
</gene>
<dbReference type="Gene3D" id="3.30.60.190">
    <property type="match status" value="1"/>
</dbReference>
<keyword evidence="7" id="KW-0832">Ubl conjugation</keyword>
<feature type="compositionally biased region" description="Acidic residues" evidence="14">
    <location>
        <begin position="267"/>
        <end position="282"/>
    </location>
</feature>
<keyword evidence="2" id="KW-0690">Ribosome biogenesis</keyword>
<sequence>MSGAIEELKELCQICYEQKFKYKCPKCGTKTCSLECVNKHKTQSQCDGVIDNAKFVKRSEFKENENLVHRDYNFLMKMNRTIEVSKNDVRSKNKKILSNYHNNNKRFQRDSASNNYESIVKRGVKIRKLPRGMQRNNMNKSGWDQKKDTYVWTIEWILIDNETGSELAKHFSFRVPEGTKLEEAIHQTIKEKVGDVPVFCFLKKIDTPASNPQFIPLDNEHLLADVLRDQTVIEFPTILVAKEKEVKGYTVYESEESESESSSSEESSSEESSSEEDSEPEEVSSKQQDDTENSEQNTEEVKAKEEETKDPIADSTDELGIKETTAF</sequence>
<dbReference type="GO" id="GO:0000463">
    <property type="term" value="P:maturation of LSU-rRNA from tricistronic rRNA transcript (SSU-rRNA, 5.8S rRNA, LSU-rRNA)"/>
    <property type="evidence" value="ECO:0007669"/>
    <property type="project" value="TreeGrafter"/>
</dbReference>
<evidence type="ECO:0000256" key="4">
    <source>
        <dbReference type="ARBA" id="ARBA00022723"/>
    </source>
</evidence>
<evidence type="ECO:0000256" key="12">
    <source>
        <dbReference type="ARBA" id="ARBA00077531"/>
    </source>
</evidence>
<feature type="region of interest" description="Disordered" evidence="14">
    <location>
        <begin position="251"/>
        <end position="327"/>
    </location>
</feature>
<dbReference type="InterPro" id="IPR057721">
    <property type="entry name" value="BCD1_alpha/beta"/>
</dbReference>
<evidence type="ECO:0000256" key="14">
    <source>
        <dbReference type="SAM" id="MobiDB-lite"/>
    </source>
</evidence>
<evidence type="ECO:0000256" key="13">
    <source>
        <dbReference type="PROSITE-ProRule" id="PRU00453"/>
    </source>
</evidence>
<dbReference type="PANTHER" id="PTHR13483">
    <property type="entry name" value="BOX C_D SNORNA PROTEIN 1-RELATED"/>
    <property type="match status" value="1"/>
</dbReference>
<dbReference type="OrthoDB" id="272357at2759"/>
<dbReference type="CDD" id="cd23023">
    <property type="entry name" value="zf-HIT_BCD1"/>
    <property type="match status" value="1"/>
</dbReference>
<protein>
    <recommendedName>
        <fullName evidence="11">Box C/D snoRNA protein 1</fullName>
    </recommendedName>
    <alternativeName>
        <fullName evidence="12">Zinc finger HIT domain-containing protein 6</fullName>
    </alternativeName>
</protein>
<keyword evidence="3" id="KW-0597">Phosphoprotein</keyword>
<dbReference type="GO" id="GO:0008270">
    <property type="term" value="F:zinc ion binding"/>
    <property type="evidence" value="ECO:0007669"/>
    <property type="project" value="UniProtKB-UniRule"/>
</dbReference>
<dbReference type="Pfam" id="PF04438">
    <property type="entry name" value="zf-HIT"/>
    <property type="match status" value="1"/>
</dbReference>
<dbReference type="EMBL" id="KV454209">
    <property type="protein sequence ID" value="ODQ61439.1"/>
    <property type="molecule type" value="Genomic_DNA"/>
</dbReference>
<evidence type="ECO:0000259" key="15">
    <source>
        <dbReference type="PROSITE" id="PS51083"/>
    </source>
</evidence>
<dbReference type="FunFam" id="3.30.60.190:FF:000001">
    <property type="entry name" value="box C/D snoRNA protein 1"/>
    <property type="match status" value="1"/>
</dbReference>
<dbReference type="PANTHER" id="PTHR13483:SF3">
    <property type="entry name" value="BOX C_D SNORNA PROTEIN 1"/>
    <property type="match status" value="1"/>
</dbReference>
<evidence type="ECO:0000313" key="16">
    <source>
        <dbReference type="EMBL" id="ODQ61439.1"/>
    </source>
</evidence>
<comment type="function">
    <text evidence="8">Required for box C/D snoRNAs accumulation involved in snoRNA processing, snoRNA transport to the nucleolus and ribosome biogenesis.</text>
</comment>
<accession>A0A1E3P7N6</accession>
<dbReference type="GO" id="GO:0070761">
    <property type="term" value="C:pre-snoRNP complex"/>
    <property type="evidence" value="ECO:0007669"/>
    <property type="project" value="TreeGrafter"/>
</dbReference>
<dbReference type="GO" id="GO:0016074">
    <property type="term" value="P:sno(s)RNA metabolic process"/>
    <property type="evidence" value="ECO:0007669"/>
    <property type="project" value="EnsemblFungi"/>
</dbReference>
<feature type="domain" description="HIT-type" evidence="15">
    <location>
        <begin position="12"/>
        <end position="46"/>
    </location>
</feature>
<dbReference type="GO" id="GO:0005634">
    <property type="term" value="C:nucleus"/>
    <property type="evidence" value="ECO:0007669"/>
    <property type="project" value="TreeGrafter"/>
</dbReference>
<evidence type="ECO:0000256" key="8">
    <source>
        <dbReference type="ARBA" id="ARBA00049598"/>
    </source>
</evidence>
<feature type="compositionally biased region" description="Basic and acidic residues" evidence="14">
    <location>
        <begin position="299"/>
        <end position="312"/>
    </location>
</feature>
<evidence type="ECO:0000256" key="5">
    <source>
        <dbReference type="ARBA" id="ARBA00022771"/>
    </source>
</evidence>
<dbReference type="Pfam" id="PF25790">
    <property type="entry name" value="BCD1"/>
    <property type="match status" value="1"/>
</dbReference>
<evidence type="ECO:0000256" key="10">
    <source>
        <dbReference type="ARBA" id="ARBA00061949"/>
    </source>
</evidence>
<reference evidence="16 17" key="1">
    <citation type="journal article" date="2016" name="Proc. Natl. Acad. Sci. U.S.A.">
        <title>Comparative genomics of biotechnologically important yeasts.</title>
        <authorList>
            <person name="Riley R."/>
            <person name="Haridas S."/>
            <person name="Wolfe K.H."/>
            <person name="Lopes M.R."/>
            <person name="Hittinger C.T."/>
            <person name="Goeker M."/>
            <person name="Salamov A.A."/>
            <person name="Wisecaver J.H."/>
            <person name="Long T.M."/>
            <person name="Calvey C.H."/>
            <person name="Aerts A.L."/>
            <person name="Barry K.W."/>
            <person name="Choi C."/>
            <person name="Clum A."/>
            <person name="Coughlan A.Y."/>
            <person name="Deshpande S."/>
            <person name="Douglass A.P."/>
            <person name="Hanson S.J."/>
            <person name="Klenk H.-P."/>
            <person name="LaButti K.M."/>
            <person name="Lapidus A."/>
            <person name="Lindquist E.A."/>
            <person name="Lipzen A.M."/>
            <person name="Meier-Kolthoff J.P."/>
            <person name="Ohm R.A."/>
            <person name="Otillar R.P."/>
            <person name="Pangilinan J.L."/>
            <person name="Peng Y."/>
            <person name="Rokas A."/>
            <person name="Rosa C.A."/>
            <person name="Scheuner C."/>
            <person name="Sibirny A.A."/>
            <person name="Slot J.C."/>
            <person name="Stielow J.B."/>
            <person name="Sun H."/>
            <person name="Kurtzman C.P."/>
            <person name="Blackwell M."/>
            <person name="Grigoriev I.V."/>
            <person name="Jeffries T.W."/>
        </authorList>
    </citation>
    <scope>NUCLEOTIDE SEQUENCE [LARGE SCALE GENOMIC DNA]</scope>
    <source>
        <strain evidence="17">ATCC 58044 / CBS 1984 / NCYC 433 / NRRL Y-366-8</strain>
    </source>
</reference>
<keyword evidence="1" id="KW-1017">Isopeptide bond</keyword>
<proteinExistence type="inferred from homology"/>
<keyword evidence="17" id="KW-1185">Reference proteome</keyword>
<keyword evidence="6" id="KW-0862">Zinc</keyword>
<evidence type="ECO:0000256" key="1">
    <source>
        <dbReference type="ARBA" id="ARBA00022499"/>
    </source>
</evidence>
<dbReference type="GO" id="GO:0030515">
    <property type="term" value="F:snoRNA binding"/>
    <property type="evidence" value="ECO:0007669"/>
    <property type="project" value="EnsemblFungi"/>
</dbReference>
<dbReference type="PROSITE" id="PS51083">
    <property type="entry name" value="ZF_HIT"/>
    <property type="match status" value="1"/>
</dbReference>
<keyword evidence="5 13" id="KW-0863">Zinc-finger</keyword>
<evidence type="ECO:0000256" key="6">
    <source>
        <dbReference type="ARBA" id="ARBA00022833"/>
    </source>
</evidence>
<evidence type="ECO:0000256" key="2">
    <source>
        <dbReference type="ARBA" id="ARBA00022517"/>
    </source>
</evidence>
<dbReference type="RefSeq" id="XP_019040646.1">
    <property type="nucleotide sequence ID" value="XM_019184655.1"/>
</dbReference>
<comment type="similarity">
    <text evidence="9">Belongs to the BCD1 family.</text>
</comment>
<dbReference type="Proteomes" id="UP000094112">
    <property type="component" value="Unassembled WGS sequence"/>
</dbReference>
<evidence type="ECO:0000256" key="11">
    <source>
        <dbReference type="ARBA" id="ARBA00068630"/>
    </source>
</evidence>
<dbReference type="SUPFAM" id="SSF144232">
    <property type="entry name" value="HIT/MYND zinc finger-like"/>
    <property type="match status" value="1"/>
</dbReference>
<evidence type="ECO:0000313" key="17">
    <source>
        <dbReference type="Proteomes" id="UP000094112"/>
    </source>
</evidence>
<evidence type="ECO:0000256" key="3">
    <source>
        <dbReference type="ARBA" id="ARBA00022553"/>
    </source>
</evidence>
<dbReference type="STRING" id="683960.A0A1E3P7N6"/>
<comment type="subunit">
    <text evidence="10">Interacts with FBL, SNU13, NOP58, NUFIP1, RUVBL1, RUVBL2 and TAF9. Interacts (via HIT-type zinc finger) with the RUVBL1/RUVBL2 complex in the presence of ADP.</text>
</comment>
<dbReference type="GO" id="GO:0048254">
    <property type="term" value="P:snoRNA localization"/>
    <property type="evidence" value="ECO:0007669"/>
    <property type="project" value="TreeGrafter"/>
</dbReference>
<evidence type="ECO:0000256" key="7">
    <source>
        <dbReference type="ARBA" id="ARBA00022843"/>
    </source>
</evidence>
<keyword evidence="4" id="KW-0479">Metal-binding</keyword>
<organism evidence="16 17">
    <name type="scientific">Wickerhamomyces anomalus (strain ATCC 58044 / CBS 1984 / NCYC 433 / NRRL Y-366-8)</name>
    <name type="common">Yeast</name>
    <name type="synonym">Hansenula anomala</name>
    <dbReference type="NCBI Taxonomy" id="683960"/>
    <lineage>
        <taxon>Eukaryota</taxon>
        <taxon>Fungi</taxon>
        <taxon>Dikarya</taxon>
        <taxon>Ascomycota</taxon>
        <taxon>Saccharomycotina</taxon>
        <taxon>Saccharomycetes</taxon>
        <taxon>Phaffomycetales</taxon>
        <taxon>Wickerhamomycetaceae</taxon>
        <taxon>Wickerhamomyces</taxon>
    </lineage>
</organism>
<dbReference type="GO" id="GO:0000492">
    <property type="term" value="P:box C/D snoRNP assembly"/>
    <property type="evidence" value="ECO:0007669"/>
    <property type="project" value="EnsemblFungi"/>
</dbReference>
<dbReference type="InterPro" id="IPR007529">
    <property type="entry name" value="Znf_HIT"/>
</dbReference>
<evidence type="ECO:0000256" key="9">
    <source>
        <dbReference type="ARBA" id="ARBA00049654"/>
    </source>
</evidence>
<name>A0A1E3P7N6_WICAA</name>
<dbReference type="GeneID" id="30201901"/>
<dbReference type="InterPro" id="IPR051639">
    <property type="entry name" value="BCD1"/>
</dbReference>
<dbReference type="AlphaFoldDB" id="A0A1E3P7N6"/>